<sequence length="103" mass="11380">MTDPLLAGLRERIERYRETGDGAAVLDNEVELELAALLGPNEGFNPESYHVGGMVHWLRYRAGSTSGRDLTEAARLLALVHDHGRGYEIPGPLRLILECRRAG</sequence>
<dbReference type="RefSeq" id="WP_388101728.1">
    <property type="nucleotide sequence ID" value="NZ_JBIAHM010000001.1"/>
</dbReference>
<proteinExistence type="predicted"/>
<protein>
    <submittedName>
        <fullName evidence="1">Uncharacterized protein</fullName>
    </submittedName>
</protein>
<dbReference type="Proteomes" id="UP001601303">
    <property type="component" value="Unassembled WGS sequence"/>
</dbReference>
<organism evidence="1 2">
    <name type="scientific">Streptomyces hokutonensis</name>
    <dbReference type="NCBI Taxonomy" id="1306990"/>
    <lineage>
        <taxon>Bacteria</taxon>
        <taxon>Bacillati</taxon>
        <taxon>Actinomycetota</taxon>
        <taxon>Actinomycetes</taxon>
        <taxon>Kitasatosporales</taxon>
        <taxon>Streptomycetaceae</taxon>
        <taxon>Streptomyces</taxon>
    </lineage>
</organism>
<gene>
    <name evidence="1" type="ORF">ACFYNQ_01530</name>
</gene>
<comment type="caution">
    <text evidence="1">The sequence shown here is derived from an EMBL/GenBank/DDBJ whole genome shotgun (WGS) entry which is preliminary data.</text>
</comment>
<evidence type="ECO:0000313" key="1">
    <source>
        <dbReference type="EMBL" id="MFE9597240.1"/>
    </source>
</evidence>
<keyword evidence="2" id="KW-1185">Reference proteome</keyword>
<evidence type="ECO:0000313" key="2">
    <source>
        <dbReference type="Proteomes" id="UP001601303"/>
    </source>
</evidence>
<dbReference type="EMBL" id="JBIAHM010000001">
    <property type="protein sequence ID" value="MFE9597240.1"/>
    <property type="molecule type" value="Genomic_DNA"/>
</dbReference>
<reference evidence="1 2" key="1">
    <citation type="submission" date="2024-10" db="EMBL/GenBank/DDBJ databases">
        <title>The Natural Products Discovery Center: Release of the First 8490 Sequenced Strains for Exploring Actinobacteria Biosynthetic Diversity.</title>
        <authorList>
            <person name="Kalkreuter E."/>
            <person name="Kautsar S.A."/>
            <person name="Yang D."/>
            <person name="Bader C.D."/>
            <person name="Teijaro C.N."/>
            <person name="Fluegel L."/>
            <person name="Davis C.M."/>
            <person name="Simpson J.R."/>
            <person name="Lauterbach L."/>
            <person name="Steele A.D."/>
            <person name="Gui C."/>
            <person name="Meng S."/>
            <person name="Li G."/>
            <person name="Viehrig K."/>
            <person name="Ye F."/>
            <person name="Su P."/>
            <person name="Kiefer A.F."/>
            <person name="Nichols A."/>
            <person name="Cepeda A.J."/>
            <person name="Yan W."/>
            <person name="Fan B."/>
            <person name="Jiang Y."/>
            <person name="Adhikari A."/>
            <person name="Zheng C.-J."/>
            <person name="Schuster L."/>
            <person name="Cowan T.M."/>
            <person name="Smanski M.J."/>
            <person name="Chevrette M.G."/>
            <person name="De Carvalho L.P.S."/>
            <person name="Shen B."/>
        </authorList>
    </citation>
    <scope>NUCLEOTIDE SEQUENCE [LARGE SCALE GENOMIC DNA]</scope>
    <source>
        <strain evidence="1 2">NPDC006488</strain>
    </source>
</reference>
<accession>A0ABW6LTK2</accession>
<name>A0ABW6LTK2_9ACTN</name>